<dbReference type="CDD" id="cd03015">
    <property type="entry name" value="PRX_Typ2cys"/>
    <property type="match status" value="1"/>
</dbReference>
<dbReference type="InterPro" id="IPR019479">
    <property type="entry name" value="Peroxiredoxin_C"/>
</dbReference>
<evidence type="ECO:0000256" key="6">
    <source>
        <dbReference type="ARBA" id="ARBA00023284"/>
    </source>
</evidence>
<organism evidence="8">
    <name type="scientific">marine sediment metagenome</name>
    <dbReference type="NCBI Taxonomy" id="412755"/>
    <lineage>
        <taxon>unclassified sequences</taxon>
        <taxon>metagenomes</taxon>
        <taxon>ecological metagenomes</taxon>
    </lineage>
</organism>
<dbReference type="InterPro" id="IPR036249">
    <property type="entry name" value="Thioredoxin-like_sf"/>
</dbReference>
<evidence type="ECO:0000259" key="7">
    <source>
        <dbReference type="PROSITE" id="PS51352"/>
    </source>
</evidence>
<comment type="similarity">
    <text evidence="2">Belongs to the peroxiredoxin family. AhpC/Prx1 subfamily.</text>
</comment>
<keyword evidence="4" id="KW-0560">Oxidoreductase</keyword>
<proteinExistence type="inferred from homology"/>
<dbReference type="GO" id="GO:0042744">
    <property type="term" value="P:hydrogen peroxide catabolic process"/>
    <property type="evidence" value="ECO:0007669"/>
    <property type="project" value="TreeGrafter"/>
</dbReference>
<dbReference type="Gene3D" id="3.40.30.10">
    <property type="entry name" value="Glutaredoxin"/>
    <property type="match status" value="1"/>
</dbReference>
<evidence type="ECO:0000256" key="2">
    <source>
        <dbReference type="ARBA" id="ARBA00009796"/>
    </source>
</evidence>
<dbReference type="NCBIfam" id="NF011576">
    <property type="entry name" value="PRK15000.1"/>
    <property type="match status" value="1"/>
</dbReference>
<accession>A0A0F9LW55</accession>
<dbReference type="InterPro" id="IPR024706">
    <property type="entry name" value="Peroxiredoxin_AhpC-typ"/>
</dbReference>
<dbReference type="GO" id="GO:0008379">
    <property type="term" value="F:thioredoxin peroxidase activity"/>
    <property type="evidence" value="ECO:0007669"/>
    <property type="project" value="TreeGrafter"/>
</dbReference>
<dbReference type="InterPro" id="IPR050217">
    <property type="entry name" value="Peroxiredoxin"/>
</dbReference>
<dbReference type="AlphaFoldDB" id="A0A0F9LW55"/>
<dbReference type="GO" id="GO:0033554">
    <property type="term" value="P:cellular response to stress"/>
    <property type="evidence" value="ECO:0007669"/>
    <property type="project" value="TreeGrafter"/>
</dbReference>
<evidence type="ECO:0000256" key="5">
    <source>
        <dbReference type="ARBA" id="ARBA00023157"/>
    </source>
</evidence>
<dbReference type="PIRSF" id="PIRSF000239">
    <property type="entry name" value="AHPC"/>
    <property type="match status" value="1"/>
</dbReference>
<evidence type="ECO:0000313" key="8">
    <source>
        <dbReference type="EMBL" id="KKM68585.1"/>
    </source>
</evidence>
<dbReference type="PROSITE" id="PS51352">
    <property type="entry name" value="THIOREDOXIN_2"/>
    <property type="match status" value="1"/>
</dbReference>
<sequence length="200" mass="22215">MSVLVTKKAPDFTAAAVLPDGTIKEDFKLSDLKGKYVVLFFYPLDFTFVCPTEIIAHDRRMDEFKKRGVEVVCVSIDSQFTHFSWRNTPVQKGGIGPIGFPMVADVKHEIARAYGIEYADAGVALRASFLIDKDGIVQHQVVNNLPLGRNVDEMLRVVDALQFHEEHGEVCPAGWHKGAKGMKPTADGVAEYLTTYSKKL</sequence>
<dbReference type="SUPFAM" id="SSF52833">
    <property type="entry name" value="Thioredoxin-like"/>
    <property type="match status" value="1"/>
</dbReference>
<dbReference type="Pfam" id="PF00578">
    <property type="entry name" value="AhpC-TSA"/>
    <property type="match status" value="1"/>
</dbReference>
<dbReference type="Pfam" id="PF10417">
    <property type="entry name" value="1-cysPrx_C"/>
    <property type="match status" value="1"/>
</dbReference>
<dbReference type="FunFam" id="3.40.30.10:FF:000002">
    <property type="entry name" value="Alkyl hydroperoxide reductase C"/>
    <property type="match status" value="1"/>
</dbReference>
<dbReference type="EMBL" id="LAZR01010142">
    <property type="protein sequence ID" value="KKM68585.1"/>
    <property type="molecule type" value="Genomic_DNA"/>
</dbReference>
<dbReference type="InterPro" id="IPR013766">
    <property type="entry name" value="Thioredoxin_domain"/>
</dbReference>
<comment type="caution">
    <text evidence="8">The sequence shown here is derived from an EMBL/GenBank/DDBJ whole genome shotgun (WGS) entry which is preliminary data.</text>
</comment>
<dbReference type="GO" id="GO:0006979">
    <property type="term" value="P:response to oxidative stress"/>
    <property type="evidence" value="ECO:0007669"/>
    <property type="project" value="TreeGrafter"/>
</dbReference>
<protein>
    <recommendedName>
        <fullName evidence="7">Thioredoxin domain-containing protein</fullName>
    </recommendedName>
</protein>
<feature type="domain" description="Thioredoxin" evidence="7">
    <location>
        <begin position="3"/>
        <end position="163"/>
    </location>
</feature>
<keyword evidence="3" id="KW-0963">Cytoplasm</keyword>
<dbReference type="InterPro" id="IPR000866">
    <property type="entry name" value="AhpC/TSA"/>
</dbReference>
<keyword evidence="6" id="KW-0676">Redox-active center</keyword>
<name>A0A0F9LW55_9ZZZZ</name>
<dbReference type="GO" id="GO:0005829">
    <property type="term" value="C:cytosol"/>
    <property type="evidence" value="ECO:0007669"/>
    <property type="project" value="TreeGrafter"/>
</dbReference>
<evidence type="ECO:0000256" key="1">
    <source>
        <dbReference type="ARBA" id="ARBA00004496"/>
    </source>
</evidence>
<evidence type="ECO:0000256" key="3">
    <source>
        <dbReference type="ARBA" id="ARBA00022490"/>
    </source>
</evidence>
<dbReference type="PANTHER" id="PTHR10681:SF128">
    <property type="entry name" value="THIOREDOXIN-DEPENDENT PEROXIDE REDUCTASE, MITOCHONDRIAL"/>
    <property type="match status" value="1"/>
</dbReference>
<reference evidence="8" key="1">
    <citation type="journal article" date="2015" name="Nature">
        <title>Complex archaea that bridge the gap between prokaryotes and eukaryotes.</title>
        <authorList>
            <person name="Spang A."/>
            <person name="Saw J.H."/>
            <person name="Jorgensen S.L."/>
            <person name="Zaremba-Niedzwiedzka K."/>
            <person name="Martijn J."/>
            <person name="Lind A.E."/>
            <person name="van Eijk R."/>
            <person name="Schleper C."/>
            <person name="Guy L."/>
            <person name="Ettema T.J."/>
        </authorList>
    </citation>
    <scope>NUCLEOTIDE SEQUENCE</scope>
</reference>
<gene>
    <name evidence="8" type="ORF">LCGC14_1459440</name>
</gene>
<dbReference type="PANTHER" id="PTHR10681">
    <property type="entry name" value="THIOREDOXIN PEROXIDASE"/>
    <property type="match status" value="1"/>
</dbReference>
<keyword evidence="5" id="KW-1015">Disulfide bond</keyword>
<comment type="subcellular location">
    <subcellularLocation>
        <location evidence="1">Cytoplasm</location>
    </subcellularLocation>
</comment>
<evidence type="ECO:0000256" key="4">
    <source>
        <dbReference type="ARBA" id="ARBA00023002"/>
    </source>
</evidence>
<dbReference type="GO" id="GO:0045454">
    <property type="term" value="P:cell redox homeostasis"/>
    <property type="evidence" value="ECO:0007669"/>
    <property type="project" value="TreeGrafter"/>
</dbReference>